<evidence type="ECO:0000256" key="6">
    <source>
        <dbReference type="ARBA" id="ARBA00048128"/>
    </source>
</evidence>
<keyword evidence="5 7" id="KW-0548">Nucleotidyltransferase</keyword>
<evidence type="ECO:0000256" key="5">
    <source>
        <dbReference type="ARBA" id="ARBA00022695"/>
    </source>
</evidence>
<dbReference type="PANTHER" id="PTHR43197">
    <property type="entry name" value="UTP--GLUCOSE-1-PHOSPHATE URIDYLYLTRANSFERASE"/>
    <property type="match status" value="1"/>
</dbReference>
<evidence type="ECO:0000256" key="1">
    <source>
        <dbReference type="ARBA" id="ARBA00006890"/>
    </source>
</evidence>
<dbReference type="GO" id="GO:0016779">
    <property type="term" value="F:nucleotidyltransferase activity"/>
    <property type="evidence" value="ECO:0007669"/>
    <property type="project" value="UniProtKB-KW"/>
</dbReference>
<organism evidence="9 10">
    <name type="scientific">Afipia felis ATCC 53690</name>
    <dbReference type="NCBI Taxonomy" id="883080"/>
    <lineage>
        <taxon>Bacteria</taxon>
        <taxon>Pseudomonadati</taxon>
        <taxon>Pseudomonadota</taxon>
        <taxon>Alphaproteobacteria</taxon>
        <taxon>Hyphomicrobiales</taxon>
        <taxon>Nitrobacteraceae</taxon>
        <taxon>Afipia</taxon>
    </lineage>
</organism>
<evidence type="ECO:0000256" key="2">
    <source>
        <dbReference type="ARBA" id="ARBA00012415"/>
    </source>
</evidence>
<dbReference type="Proteomes" id="UP000001342">
    <property type="component" value="Unassembled WGS sequence"/>
</dbReference>
<evidence type="ECO:0000256" key="4">
    <source>
        <dbReference type="ARBA" id="ARBA00022679"/>
    </source>
</evidence>
<gene>
    <name evidence="9" type="ORF">HMPREF9697_03434</name>
</gene>
<comment type="similarity">
    <text evidence="1 7">Belongs to the UDPGP type 2 family.</text>
</comment>
<evidence type="ECO:0000313" key="10">
    <source>
        <dbReference type="Proteomes" id="UP000001342"/>
    </source>
</evidence>
<dbReference type="SUPFAM" id="SSF53448">
    <property type="entry name" value="Nucleotide-diphospho-sugar transferases"/>
    <property type="match status" value="1"/>
</dbReference>
<evidence type="ECO:0000256" key="3">
    <source>
        <dbReference type="ARBA" id="ARBA00019048"/>
    </source>
</evidence>
<dbReference type="CDD" id="cd02541">
    <property type="entry name" value="UGPase_prokaryotic"/>
    <property type="match status" value="1"/>
</dbReference>
<sequence length="312" mass="34225">MTVPGASPRACRLFIVSNQKSPMKIRKAVFPVAGLGTRFLPATKAMPKEMLTVVDRPLIQHVVDEALEAGIEHLVFVTGRNKGVIEDHFDRPYELEDTLESREKKKELAILERDQPEAGTTSFTRQQAPLGLGHAVWCARDIVGNEPFAVLLPDVLVKNKPSGLKQMIDAANAAGADKANIIAVEEVPMEHVHMYGVVGVGKSKGDLFELNGMVEKPKKEVAPSNLSITGRYILQPEIFNILETQERGAGGEIQLTDAMLALAGKQPFYGFKFKGKSYDCGSKSGFLAANIAYAMDREELRGDLLSEMKKYV</sequence>
<dbReference type="InterPro" id="IPR029044">
    <property type="entry name" value="Nucleotide-diphossugar_trans"/>
</dbReference>
<protein>
    <recommendedName>
        <fullName evidence="3 7">UTP--glucose-1-phosphate uridylyltransferase</fullName>
        <ecNumber evidence="2 7">2.7.7.9</ecNumber>
    </recommendedName>
    <alternativeName>
        <fullName evidence="7">UDP-glucose pyrophosphorylase</fullName>
    </alternativeName>
</protein>
<feature type="domain" description="Nucleotidyl transferase" evidence="8">
    <location>
        <begin position="32"/>
        <end position="293"/>
    </location>
</feature>
<reference evidence="9 10" key="1">
    <citation type="submission" date="2012-04" db="EMBL/GenBank/DDBJ databases">
        <title>The Genome Sequence of Afipia felis ATCC 53690.</title>
        <authorList>
            <consortium name="The Broad Institute Genome Sequencing Platform"/>
            <person name="Earl A."/>
            <person name="Ward D."/>
            <person name="Feldgarden M."/>
            <person name="Gevers D."/>
            <person name="Huys G."/>
            <person name="Walker B."/>
            <person name="Young S.K."/>
            <person name="Zeng Q."/>
            <person name="Gargeya S."/>
            <person name="Fitzgerald M."/>
            <person name="Haas B."/>
            <person name="Abouelleil A."/>
            <person name="Alvarado L."/>
            <person name="Arachchi H.M."/>
            <person name="Berlin A."/>
            <person name="Chapman S.B."/>
            <person name="Goldberg J."/>
            <person name="Griggs A."/>
            <person name="Gujja S."/>
            <person name="Hansen M."/>
            <person name="Howarth C."/>
            <person name="Imamovic A."/>
            <person name="Larimer J."/>
            <person name="McCowen C."/>
            <person name="Montmayeur A."/>
            <person name="Murphy C."/>
            <person name="Neiman D."/>
            <person name="Pearson M."/>
            <person name="Priest M."/>
            <person name="Roberts A."/>
            <person name="Saif S."/>
            <person name="Shea T."/>
            <person name="Sisk P."/>
            <person name="Sykes S."/>
            <person name="Wortman J."/>
            <person name="Nusbaum C."/>
            <person name="Birren B."/>
        </authorList>
    </citation>
    <scope>NUCLEOTIDE SEQUENCE [LARGE SCALE GENOMIC DNA]</scope>
    <source>
        <strain evidence="9 10">ATCC 53690</strain>
    </source>
</reference>
<evidence type="ECO:0000313" key="9">
    <source>
        <dbReference type="EMBL" id="EKS30906.1"/>
    </source>
</evidence>
<dbReference type="InterPro" id="IPR005835">
    <property type="entry name" value="NTP_transferase_dom"/>
</dbReference>
<evidence type="ECO:0000259" key="8">
    <source>
        <dbReference type="Pfam" id="PF00483"/>
    </source>
</evidence>
<name>A0ABP2SJJ7_AFIFE</name>
<dbReference type="InterPro" id="IPR005771">
    <property type="entry name" value="GalU_uridylyltTrfase_bac/arc"/>
</dbReference>
<accession>A0ABP2SJJ7</accession>
<dbReference type="Pfam" id="PF00483">
    <property type="entry name" value="NTP_transferase"/>
    <property type="match status" value="1"/>
</dbReference>
<comment type="catalytic activity">
    <reaction evidence="6 7">
        <text>alpha-D-glucose 1-phosphate + UTP + H(+) = UDP-alpha-D-glucose + diphosphate</text>
        <dbReference type="Rhea" id="RHEA:19889"/>
        <dbReference type="ChEBI" id="CHEBI:15378"/>
        <dbReference type="ChEBI" id="CHEBI:33019"/>
        <dbReference type="ChEBI" id="CHEBI:46398"/>
        <dbReference type="ChEBI" id="CHEBI:58601"/>
        <dbReference type="ChEBI" id="CHEBI:58885"/>
        <dbReference type="EC" id="2.7.7.9"/>
    </reaction>
</comment>
<proteinExistence type="inferred from homology"/>
<dbReference type="NCBIfam" id="TIGR01099">
    <property type="entry name" value="galU"/>
    <property type="match status" value="1"/>
</dbReference>
<comment type="caution">
    <text evidence="9">The sequence shown here is derived from an EMBL/GenBank/DDBJ whole genome shotgun (WGS) entry which is preliminary data.</text>
</comment>
<evidence type="ECO:0000256" key="7">
    <source>
        <dbReference type="RuleBase" id="RU361259"/>
    </source>
</evidence>
<dbReference type="Gene3D" id="3.90.550.10">
    <property type="entry name" value="Spore Coat Polysaccharide Biosynthesis Protein SpsA, Chain A"/>
    <property type="match status" value="1"/>
</dbReference>
<dbReference type="PANTHER" id="PTHR43197:SF1">
    <property type="entry name" value="UTP--GLUCOSE-1-PHOSPHATE URIDYLYLTRANSFERASE"/>
    <property type="match status" value="1"/>
</dbReference>
<dbReference type="EMBL" id="AGWZ01000001">
    <property type="protein sequence ID" value="EKS30906.1"/>
    <property type="molecule type" value="Genomic_DNA"/>
</dbReference>
<keyword evidence="4 7" id="KW-0808">Transferase</keyword>
<dbReference type="EC" id="2.7.7.9" evidence="2 7"/>
<keyword evidence="10" id="KW-1185">Reference proteome</keyword>